<dbReference type="OrthoDB" id="2210247at2"/>
<dbReference type="InterPro" id="IPR009351">
    <property type="entry name" value="AlkZ-like"/>
</dbReference>
<dbReference type="EMBL" id="FUWZ01000003">
    <property type="protein sequence ID" value="SKA33948.1"/>
    <property type="molecule type" value="Genomic_DNA"/>
</dbReference>
<sequence length="270" mass="30287">MTNSDIMRHRLRNQLLGGSSHTSAATVVQWMGCVQADDYAAAKRSISARLLAPRYNDTDRLVNEGQLRRSFLLKPLPALVTAADNVRIQPFTLSGVQQAGRRLHRMLGIDAALLRQSRRQLETALRDGQQLTRTQLTPLLGLSPQDLRMPFLLMDAELEGVICNGPLAGKTFTYQLQSHWPMNYDAALALWLLTDRYFRSRGPARLHDFVAWSGLSVPQGKKGIAMARLAYQVVDGEAYWYAADMEVTAPVIRSMKELPKDGEFRITYDG</sequence>
<dbReference type="AlphaFoldDB" id="A0A1T4T1A6"/>
<name>A0A1T4T1A6_9BACT</name>
<dbReference type="STRING" id="634771.SAMN04488128_103923"/>
<dbReference type="RefSeq" id="WP_078671241.1">
    <property type="nucleotide sequence ID" value="NZ_FUWZ01000003.1"/>
</dbReference>
<gene>
    <name evidence="1" type="ORF">SAMN04488128_103923</name>
</gene>
<dbReference type="Pfam" id="PF06224">
    <property type="entry name" value="AlkZ-like"/>
    <property type="match status" value="1"/>
</dbReference>
<dbReference type="PANTHER" id="PTHR38479:SF2">
    <property type="entry name" value="WINGED HELIX DNA-BINDING DOMAIN-CONTAINING PROTEIN"/>
    <property type="match status" value="1"/>
</dbReference>
<accession>A0A1T4T1A6</accession>
<dbReference type="PANTHER" id="PTHR38479">
    <property type="entry name" value="LMO0824 PROTEIN"/>
    <property type="match status" value="1"/>
</dbReference>
<keyword evidence="1" id="KW-0238">DNA-binding</keyword>
<evidence type="ECO:0000313" key="1">
    <source>
        <dbReference type="EMBL" id="SKA33948.1"/>
    </source>
</evidence>
<organism evidence="1 2">
    <name type="scientific">Chitinophaga eiseniae</name>
    <dbReference type="NCBI Taxonomy" id="634771"/>
    <lineage>
        <taxon>Bacteria</taxon>
        <taxon>Pseudomonadati</taxon>
        <taxon>Bacteroidota</taxon>
        <taxon>Chitinophagia</taxon>
        <taxon>Chitinophagales</taxon>
        <taxon>Chitinophagaceae</taxon>
        <taxon>Chitinophaga</taxon>
    </lineage>
</organism>
<dbReference type="GO" id="GO:0003677">
    <property type="term" value="F:DNA binding"/>
    <property type="evidence" value="ECO:0007669"/>
    <property type="project" value="UniProtKB-KW"/>
</dbReference>
<dbReference type="Proteomes" id="UP000190367">
    <property type="component" value="Unassembled WGS sequence"/>
</dbReference>
<evidence type="ECO:0000313" key="2">
    <source>
        <dbReference type="Proteomes" id="UP000190367"/>
    </source>
</evidence>
<keyword evidence="2" id="KW-1185">Reference proteome</keyword>
<proteinExistence type="predicted"/>
<reference evidence="2" key="1">
    <citation type="submission" date="2017-02" db="EMBL/GenBank/DDBJ databases">
        <authorList>
            <person name="Varghese N."/>
            <person name="Submissions S."/>
        </authorList>
    </citation>
    <scope>NUCLEOTIDE SEQUENCE [LARGE SCALE GENOMIC DNA]</scope>
    <source>
        <strain evidence="2">DSM 22224</strain>
    </source>
</reference>
<protein>
    <submittedName>
        <fullName evidence="1">Winged helix DNA-binding domain-containing protein</fullName>
    </submittedName>
</protein>